<feature type="coiled-coil region" evidence="1">
    <location>
        <begin position="19"/>
        <end position="50"/>
    </location>
</feature>
<evidence type="ECO:0000313" key="3">
    <source>
        <dbReference type="Proteomes" id="UP001515780"/>
    </source>
</evidence>
<reference evidence="2 3" key="1">
    <citation type="journal article" date="2019" name="bioRxiv">
        <title>Bacteria contribute to plant secondary compound degradation in a generalist herbivore system.</title>
        <authorList>
            <person name="Francoeur C.B."/>
            <person name="Khadempour L."/>
            <person name="Moreira-Soto R.D."/>
            <person name="Gotting K."/>
            <person name="Book A.J."/>
            <person name="Pinto-Tomas A.A."/>
            <person name="Keefover-Ring K."/>
            <person name="Currie C.R."/>
        </authorList>
    </citation>
    <scope>NUCLEOTIDE SEQUENCE [LARGE SCALE GENOMIC DNA]</scope>
    <source>
        <strain evidence="2">Al-1710</strain>
    </source>
</reference>
<protein>
    <submittedName>
        <fullName evidence="2">Uncharacterized protein</fullName>
    </submittedName>
</protein>
<dbReference type="Proteomes" id="UP001515780">
    <property type="component" value="Unassembled WGS sequence"/>
</dbReference>
<gene>
    <name evidence="2" type="ORF">F3J37_17815</name>
</gene>
<name>A0ABX0RXS7_9GAMM</name>
<organism evidence="2 3">
    <name type="scientific">Candidatus Pantoea communis</name>
    <dbReference type="NCBI Taxonomy" id="2608354"/>
    <lineage>
        <taxon>Bacteria</taxon>
        <taxon>Pseudomonadati</taxon>
        <taxon>Pseudomonadota</taxon>
        <taxon>Gammaproteobacteria</taxon>
        <taxon>Enterobacterales</taxon>
        <taxon>Erwiniaceae</taxon>
        <taxon>Pantoea</taxon>
    </lineage>
</organism>
<evidence type="ECO:0000313" key="2">
    <source>
        <dbReference type="EMBL" id="NIG20534.1"/>
    </source>
</evidence>
<sequence length="849" mass="93589">MANQFLTQCEQAVNKAAGRELSEQEMENLVRDMENTVKRIRAENEGISLQDAALRAAEELGNEKKLAAVIDARNEALNTRIKAERLAFLRDSFPDRPDIGLSAILVGRNEARTGSRSSASSEQFQLRSKYLSGLNHDLEQADVLKFLAAGTNDAEVADAMWRLGKGEATNGLRPESVKIAEIITKWQEAARIDANKAGAWIRKMPGYIARQGHDMMKIRAAGFDAWKQTILPRLDNATFEGVTDTDAFLRNVYDGLASGVHLSSEKPDWMKGFKGSQNVARRASQERVLHFKDGNAWHEYNQQYGVGSLREAIFGGLESSARNTGLMRVLGTNPENMLNYLADTVSNDLRGNEKGLRAFTDARRSQIKSQMAEVTGATNIPGSTALARFGSTTRAVDSMIKLGGALISSFNDLASNALELRYQGKSFPQALTESIQGRLKRYSAPEQKQILSSLGVYADSMRDEILQRFSGDVTLPGKVSRLQRQFFKLNGLNWWTDASRNTTATMISHWLADNADSAHATLNGDLKRALDLHGIGEAEWSIYRQMDLKGSEGRKFMTPDGIDSIPDEVIAKYVSDRNVNVNDKSLQAGREQLADKLRGYVLDRVMVAMTEPTARTRALMKQGTQPGTVEGELLRFIGQYKSFTASFMQQALGREVFGRGYTPAPLGQSKWGSVQNALFKSGKGEMVGLAQLFLWMTTFGYLSMQTKLMLKGQTPRPADNYKTFLAAAAQGGGLGIIGDFLFGEANRFGNGPVTSLAGPVAGDLDDFISLYQKAVAGEAKAGDAFRTAVDHTPFINLFWLRPVLNGLILNQITESLSPGALQRYEQNVRKNQGNDFLVKPSDWMLSKHL</sequence>
<accession>A0ABX0RXS7</accession>
<keyword evidence="1" id="KW-0175">Coiled coil</keyword>
<keyword evidence="3" id="KW-1185">Reference proteome</keyword>
<proteinExistence type="predicted"/>
<dbReference type="EMBL" id="VWXC01000013">
    <property type="protein sequence ID" value="NIG20534.1"/>
    <property type="molecule type" value="Genomic_DNA"/>
</dbReference>
<evidence type="ECO:0000256" key="1">
    <source>
        <dbReference type="SAM" id="Coils"/>
    </source>
</evidence>
<comment type="caution">
    <text evidence="2">The sequence shown here is derived from an EMBL/GenBank/DDBJ whole genome shotgun (WGS) entry which is preliminary data.</text>
</comment>
<dbReference type="RefSeq" id="WP_166934827.1">
    <property type="nucleotide sequence ID" value="NZ_VWXC01000013.1"/>
</dbReference>